<evidence type="ECO:0000256" key="9">
    <source>
        <dbReference type="ARBA" id="ARBA00022771"/>
    </source>
</evidence>
<dbReference type="STRING" id="3983.A0A2C9VTQ2"/>
<comment type="caution">
    <text evidence="15">The sequence shown here is derived from an EMBL/GenBank/DDBJ whole genome shotgun (WGS) entry which is preliminary data.</text>
</comment>
<dbReference type="InterPro" id="IPR013087">
    <property type="entry name" value="Znf_C2H2_type"/>
</dbReference>
<dbReference type="InterPro" id="IPR056437">
    <property type="entry name" value="Znf-C2H2_ZNF598/HEL2"/>
</dbReference>
<evidence type="ECO:0000256" key="2">
    <source>
        <dbReference type="ARBA" id="ARBA00004496"/>
    </source>
</evidence>
<name>A0A2C9VTQ2_MANES</name>
<dbReference type="InterPro" id="IPR003903">
    <property type="entry name" value="UIM_dom"/>
</dbReference>
<evidence type="ECO:0000256" key="11">
    <source>
        <dbReference type="ARBA" id="ARBA00035113"/>
    </source>
</evidence>
<feature type="compositionally biased region" description="Polar residues" evidence="13">
    <location>
        <begin position="731"/>
        <end position="748"/>
    </location>
</feature>
<dbReference type="OrthoDB" id="3838338at2759"/>
<dbReference type="AlphaFoldDB" id="A0A2C9VTQ2"/>
<evidence type="ECO:0000313" key="16">
    <source>
        <dbReference type="Proteomes" id="UP000091857"/>
    </source>
</evidence>
<dbReference type="Pfam" id="PF25447">
    <property type="entry name" value="RING_ZNF598"/>
    <property type="match status" value="1"/>
</dbReference>
<feature type="region of interest" description="Disordered" evidence="13">
    <location>
        <begin position="444"/>
        <end position="482"/>
    </location>
</feature>
<dbReference type="PROSITE" id="PS50330">
    <property type="entry name" value="UIM"/>
    <property type="match status" value="1"/>
</dbReference>
<dbReference type="InterPro" id="IPR057634">
    <property type="entry name" value="PAH_ZNF598/HEL2"/>
</dbReference>
<keyword evidence="10" id="KW-0862">Zinc</keyword>
<dbReference type="GO" id="GO:0005737">
    <property type="term" value="C:cytoplasm"/>
    <property type="evidence" value="ECO:0007669"/>
    <property type="project" value="UniProtKB-SubCell"/>
</dbReference>
<dbReference type="InterPro" id="IPR041888">
    <property type="entry name" value="RING-HC_ZNF598/HEL2"/>
</dbReference>
<feature type="compositionally biased region" description="Basic residues" evidence="13">
    <location>
        <begin position="809"/>
        <end position="820"/>
    </location>
</feature>
<feature type="region of interest" description="Disordered" evidence="13">
    <location>
        <begin position="644"/>
        <end position="820"/>
    </location>
</feature>
<dbReference type="GO" id="GO:0072344">
    <property type="term" value="P:rescue of stalled ribosome"/>
    <property type="evidence" value="ECO:0000318"/>
    <property type="project" value="GO_Central"/>
</dbReference>
<dbReference type="SMART" id="SM00355">
    <property type="entry name" value="ZnF_C2H2"/>
    <property type="match status" value="4"/>
</dbReference>
<dbReference type="GO" id="GO:0016567">
    <property type="term" value="P:protein ubiquitination"/>
    <property type="evidence" value="ECO:0000318"/>
    <property type="project" value="GO_Central"/>
</dbReference>
<dbReference type="GO" id="GO:0043022">
    <property type="term" value="F:ribosome binding"/>
    <property type="evidence" value="ECO:0000318"/>
    <property type="project" value="GO_Central"/>
</dbReference>
<comment type="pathway">
    <text evidence="3">Protein modification; protein ubiquitination.</text>
</comment>
<evidence type="ECO:0000256" key="13">
    <source>
        <dbReference type="SAM" id="MobiDB-lite"/>
    </source>
</evidence>
<organism evidence="15 16">
    <name type="scientific">Manihot esculenta</name>
    <name type="common">Cassava</name>
    <name type="synonym">Jatropha manihot</name>
    <dbReference type="NCBI Taxonomy" id="3983"/>
    <lineage>
        <taxon>Eukaryota</taxon>
        <taxon>Viridiplantae</taxon>
        <taxon>Streptophyta</taxon>
        <taxon>Embryophyta</taxon>
        <taxon>Tracheophyta</taxon>
        <taxon>Spermatophyta</taxon>
        <taxon>Magnoliopsida</taxon>
        <taxon>eudicotyledons</taxon>
        <taxon>Gunneridae</taxon>
        <taxon>Pentapetalae</taxon>
        <taxon>rosids</taxon>
        <taxon>fabids</taxon>
        <taxon>Malpighiales</taxon>
        <taxon>Euphorbiaceae</taxon>
        <taxon>Crotonoideae</taxon>
        <taxon>Manihoteae</taxon>
        <taxon>Manihot</taxon>
    </lineage>
</organism>
<keyword evidence="9 12" id="KW-0863">Zinc-finger</keyword>
<dbReference type="Pfam" id="PF23202">
    <property type="entry name" value="PAH_ZNF598"/>
    <property type="match status" value="1"/>
</dbReference>
<dbReference type="InterPro" id="IPR044288">
    <property type="entry name" value="ZNF598/HEL2"/>
</dbReference>
<dbReference type="Proteomes" id="UP000091857">
    <property type="component" value="Chromosome 5"/>
</dbReference>
<feature type="compositionally biased region" description="Basic residues" evidence="13">
    <location>
        <begin position="755"/>
        <end position="766"/>
    </location>
</feature>
<keyword evidence="7" id="KW-0808">Transferase</keyword>
<comment type="subcellular location">
    <subcellularLocation>
        <location evidence="2">Cytoplasm</location>
    </subcellularLocation>
</comment>
<evidence type="ECO:0000256" key="8">
    <source>
        <dbReference type="ARBA" id="ARBA00022723"/>
    </source>
</evidence>
<evidence type="ECO:0000256" key="4">
    <source>
        <dbReference type="ARBA" id="ARBA00012483"/>
    </source>
</evidence>
<keyword evidence="6" id="KW-0597">Phosphoprotein</keyword>
<keyword evidence="5" id="KW-0963">Cytoplasm</keyword>
<feature type="compositionally biased region" description="Basic and acidic residues" evidence="13">
    <location>
        <begin position="665"/>
        <end position="686"/>
    </location>
</feature>
<evidence type="ECO:0000256" key="7">
    <source>
        <dbReference type="ARBA" id="ARBA00022679"/>
    </source>
</evidence>
<evidence type="ECO:0000256" key="1">
    <source>
        <dbReference type="ARBA" id="ARBA00000900"/>
    </source>
</evidence>
<evidence type="ECO:0000256" key="3">
    <source>
        <dbReference type="ARBA" id="ARBA00004906"/>
    </source>
</evidence>
<evidence type="ECO:0000256" key="5">
    <source>
        <dbReference type="ARBA" id="ARBA00022490"/>
    </source>
</evidence>
<evidence type="ECO:0000259" key="14">
    <source>
        <dbReference type="PROSITE" id="PS50089"/>
    </source>
</evidence>
<comment type="similarity">
    <text evidence="11">Belongs to the ZNF598/HEL2 family.</text>
</comment>
<evidence type="ECO:0000256" key="6">
    <source>
        <dbReference type="ARBA" id="ARBA00022553"/>
    </source>
</evidence>
<dbReference type="CDD" id="cd16615">
    <property type="entry name" value="RING-HC_ZNF598"/>
    <property type="match status" value="1"/>
</dbReference>
<dbReference type="PROSITE" id="PS50089">
    <property type="entry name" value="ZF_RING_2"/>
    <property type="match status" value="1"/>
</dbReference>
<feature type="domain" description="RING-type" evidence="14">
    <location>
        <begin position="5"/>
        <end position="46"/>
    </location>
</feature>
<dbReference type="PANTHER" id="PTHR22938">
    <property type="entry name" value="ZINC FINGER PROTEIN 598"/>
    <property type="match status" value="1"/>
</dbReference>
<dbReference type="Gramene" id="Manes.05G010800.1.v8.1">
    <property type="protein sequence ID" value="Manes.05G010800.1.v8.1.CDS"/>
    <property type="gene ID" value="Manes.05G010800.v8.1"/>
</dbReference>
<keyword evidence="8" id="KW-0479">Metal-binding</keyword>
<keyword evidence="16" id="KW-1185">Reference proteome</keyword>
<feature type="compositionally biased region" description="Polar residues" evidence="13">
    <location>
        <begin position="454"/>
        <end position="478"/>
    </location>
</feature>
<gene>
    <name evidence="15" type="ORF">MANES_05G010800v8</name>
</gene>
<dbReference type="EC" id="2.3.2.27" evidence="4"/>
<evidence type="ECO:0000256" key="12">
    <source>
        <dbReference type="PROSITE-ProRule" id="PRU00175"/>
    </source>
</evidence>
<proteinExistence type="inferred from homology"/>
<dbReference type="EMBL" id="CM004391">
    <property type="protein sequence ID" value="OAY48858.1"/>
    <property type="molecule type" value="Genomic_DNA"/>
</dbReference>
<dbReference type="GO" id="GO:0061630">
    <property type="term" value="F:ubiquitin protein ligase activity"/>
    <property type="evidence" value="ECO:0000318"/>
    <property type="project" value="GO_Central"/>
</dbReference>
<dbReference type="InterPro" id="IPR001841">
    <property type="entry name" value="Znf_RING"/>
</dbReference>
<sequence length="820" mass="91132">MDDSCAVCADALEWVAYGACGHREVCSTCVVRLRFICGDRRCCICKTESPIIFVTKALGDYTRMISDFTVLPSEPREGRVGSYWYHEDSQAFFDDVDHYKMIKAMCRLSCSVCDKMEEEANDGTKRRGKFRNIEQLKGHLFHRHRLLMCSLCLEGRKVFICEQKLYTRAQLNQHISTGDSEVDGSESERGGFMGHPMCEFCKSPFYGDNELYSHMSTEHYTCHICQRQHPGQYEYYKNYDDLEIHFRREHFLCEDEACLAKKFVVFQTEAEIKRHNTIEHGGRMSRAKRNAALQIPTSFRYRRSTEQENRRGRGRAFHRDQYDDQISLAIQASLETANSEITSHDPPPSSSSAQGVSVHVDVNYIDPLLQPFESLTATDSEQPSRYLQALGQGSRNTSLAESSFPPLMNSSSNQQKGKQESEGLPNNTMAAHLRRQNRVTVLNSAQAWPAPTRGNASGSSSQYRPNINPASSNSQSSGGVPALSSYASSVQVQAQSRPTLVHGHLSAGSTGNLGNINRIGHPALAPNLSESRSLTPSISDFPPVSLTQVSKTSPSGKVLQNVEDVQTANKALVEKIRAALEYDEDKYASFKDISGQYRQGSVDTETYLYYVREYGLSHLVLELARLCPDAQKQKELVDTYNASLRGNGAHENGRSYGSGNLKDGTSLKKGKEINDEGSNSKDRLADDIISTVRTMQSHYKPTGGEVEVLSKDGYRSNRGKASLLSDEKQEFNGQNDSTSAGTRSNQNVKDGGSVNKHRKKTSKFNRVRLGDGSMAALLDLKNTETDPDPADDQSDRSNDATGGLPVRGVWKKGGGHKLFL</sequence>
<accession>A0A2C9VTQ2</accession>
<dbReference type="PANTHER" id="PTHR22938:SF0">
    <property type="entry name" value="E3 UBIQUITIN-PROTEIN LIGASE ZNF598"/>
    <property type="match status" value="1"/>
</dbReference>
<dbReference type="GO" id="GO:0008270">
    <property type="term" value="F:zinc ion binding"/>
    <property type="evidence" value="ECO:0007669"/>
    <property type="project" value="UniProtKB-KW"/>
</dbReference>
<evidence type="ECO:0000256" key="10">
    <source>
        <dbReference type="ARBA" id="ARBA00022833"/>
    </source>
</evidence>
<evidence type="ECO:0000313" key="15">
    <source>
        <dbReference type="EMBL" id="OAY48858.1"/>
    </source>
</evidence>
<protein>
    <recommendedName>
        <fullName evidence="4">RING-type E3 ubiquitin transferase</fullName>
        <ecNumber evidence="4">2.3.2.27</ecNumber>
    </recommendedName>
</protein>
<comment type="catalytic activity">
    <reaction evidence="1">
        <text>S-ubiquitinyl-[E2 ubiquitin-conjugating enzyme]-L-cysteine + [acceptor protein]-L-lysine = [E2 ubiquitin-conjugating enzyme]-L-cysteine + N(6)-ubiquitinyl-[acceptor protein]-L-lysine.</text>
        <dbReference type="EC" id="2.3.2.27"/>
    </reaction>
</comment>
<feature type="region of interest" description="Disordered" evidence="13">
    <location>
        <begin position="390"/>
        <end position="424"/>
    </location>
</feature>
<feature type="compositionally biased region" description="Polar residues" evidence="13">
    <location>
        <begin position="390"/>
        <end position="401"/>
    </location>
</feature>
<dbReference type="Pfam" id="PF23230">
    <property type="entry name" value="zf-C2H2_13"/>
    <property type="match status" value="1"/>
</dbReference>
<reference evidence="16" key="1">
    <citation type="journal article" date="2016" name="Nat. Biotechnol.">
        <title>Sequencing wild and cultivated cassava and related species reveals extensive interspecific hybridization and genetic diversity.</title>
        <authorList>
            <person name="Bredeson J.V."/>
            <person name="Lyons J.B."/>
            <person name="Prochnik S.E."/>
            <person name="Wu G.A."/>
            <person name="Ha C.M."/>
            <person name="Edsinger-Gonzales E."/>
            <person name="Grimwood J."/>
            <person name="Schmutz J."/>
            <person name="Rabbi I.Y."/>
            <person name="Egesi C."/>
            <person name="Nauluvula P."/>
            <person name="Lebot V."/>
            <person name="Ndunguru J."/>
            <person name="Mkamilo G."/>
            <person name="Bart R.S."/>
            <person name="Setter T.L."/>
            <person name="Gleadow R.M."/>
            <person name="Kulakow P."/>
            <person name="Ferguson M.E."/>
            <person name="Rounsley S."/>
            <person name="Rokhsar D.S."/>
        </authorList>
    </citation>
    <scope>NUCLEOTIDE SEQUENCE [LARGE SCALE GENOMIC DNA]</scope>
    <source>
        <strain evidence="16">cv. AM560-2</strain>
    </source>
</reference>